<dbReference type="AlphaFoldDB" id="A0A3B0UX57"/>
<dbReference type="Gene3D" id="3.20.20.70">
    <property type="entry name" value="Aldolase class I"/>
    <property type="match status" value="1"/>
</dbReference>
<evidence type="ECO:0000313" key="4">
    <source>
        <dbReference type="EMBL" id="VAW29219.1"/>
    </source>
</evidence>
<dbReference type="InterPro" id="IPR052899">
    <property type="entry name" value="Class-I_DAHP_synthase"/>
</dbReference>
<dbReference type="EC" id="5.4.99.5" evidence="4"/>
<keyword evidence="2" id="KW-0175">Coiled coil</keyword>
<dbReference type="EMBL" id="UOET01000338">
    <property type="protein sequence ID" value="VAW29219.1"/>
    <property type="molecule type" value="Genomic_DNA"/>
</dbReference>
<organism evidence="4">
    <name type="scientific">hydrothermal vent metagenome</name>
    <dbReference type="NCBI Taxonomy" id="652676"/>
    <lineage>
        <taxon>unclassified sequences</taxon>
        <taxon>metagenomes</taxon>
        <taxon>ecological metagenomes</taxon>
    </lineage>
</organism>
<keyword evidence="4" id="KW-0413">Isomerase</keyword>
<dbReference type="GO" id="GO:0004106">
    <property type="term" value="F:chorismate mutase activity"/>
    <property type="evidence" value="ECO:0007669"/>
    <property type="project" value="UniProtKB-EC"/>
</dbReference>
<evidence type="ECO:0000256" key="1">
    <source>
        <dbReference type="ARBA" id="ARBA00022679"/>
    </source>
</evidence>
<sequence length="358" mass="40570">MDIARPGDLWSPEDFPLVIAGPCSAESEEQVLRTARQLAKIPEVKVFRAGLWKPRTRPGTFEGVGEKGMQWLEKVKAETGLMTTVEVARPEHVELALKHGIDILWLGARTVVNPFVVQELAEAMKGVSVTVMVKNPIIPDLKLWIGALERVNTAGIKQLLAIHRGFHYFEKSLFRNAPMWEIPIELKRLVPQLPVIVDPSHICGRRDLLQEISQKAVDLEMDGLMLEVHENPEAALTDAAQQITPDELNTLLHNLILRKRTGSPAFENRLEALRTEIDKLDGELLQILAKRLEIIEEIGDYKRDNNITILQMKRWAGIITDRLSIGTNLGLDEQFLKKLLNLIHKESIQRQTKIFNQN</sequence>
<dbReference type="InterPro" id="IPR036979">
    <property type="entry name" value="CM_dom_sf"/>
</dbReference>
<protein>
    <submittedName>
        <fullName evidence="4">2-keto-3-deoxy-D-arabino-heptulosonate-7-phosphate synthase I beta / Chorismate mutase I</fullName>
        <ecNumber evidence="4">2.5.1.54</ecNumber>
        <ecNumber evidence="4">5.4.99.5</ecNumber>
    </submittedName>
</protein>
<keyword evidence="1 4" id="KW-0808">Transferase</keyword>
<accession>A0A3B0UX57</accession>
<dbReference type="PROSITE" id="PS51168">
    <property type="entry name" value="CHORISMATE_MUT_2"/>
    <property type="match status" value="1"/>
</dbReference>
<evidence type="ECO:0000256" key="2">
    <source>
        <dbReference type="SAM" id="Coils"/>
    </source>
</evidence>
<evidence type="ECO:0000259" key="3">
    <source>
        <dbReference type="PROSITE" id="PS51168"/>
    </source>
</evidence>
<dbReference type="InterPro" id="IPR006218">
    <property type="entry name" value="DAHP1/KDSA"/>
</dbReference>
<dbReference type="InterPro" id="IPR002701">
    <property type="entry name" value="CM_II_prokaryot"/>
</dbReference>
<reference evidence="4" key="1">
    <citation type="submission" date="2018-06" db="EMBL/GenBank/DDBJ databases">
        <authorList>
            <person name="Zhirakovskaya E."/>
        </authorList>
    </citation>
    <scope>NUCLEOTIDE SEQUENCE</scope>
</reference>
<name>A0A3B0UX57_9ZZZZ</name>
<dbReference type="Gene3D" id="1.20.59.10">
    <property type="entry name" value="Chorismate mutase"/>
    <property type="match status" value="1"/>
</dbReference>
<proteinExistence type="predicted"/>
<dbReference type="GO" id="GO:0003849">
    <property type="term" value="F:3-deoxy-7-phosphoheptulonate synthase activity"/>
    <property type="evidence" value="ECO:0007669"/>
    <property type="project" value="UniProtKB-EC"/>
</dbReference>
<dbReference type="PANTHER" id="PTHR43018">
    <property type="entry name" value="PHOSPHO-2-DEHYDRO-3-DEOXYHEPTONATE ALDOLASE"/>
    <property type="match status" value="1"/>
</dbReference>
<dbReference type="GO" id="GO:0046417">
    <property type="term" value="P:chorismate metabolic process"/>
    <property type="evidence" value="ECO:0007669"/>
    <property type="project" value="InterPro"/>
</dbReference>
<feature type="domain" description="Chorismate mutase" evidence="3">
    <location>
        <begin position="264"/>
        <end position="355"/>
    </location>
</feature>
<dbReference type="SUPFAM" id="SSF51569">
    <property type="entry name" value="Aldolase"/>
    <property type="match status" value="1"/>
</dbReference>
<dbReference type="SMART" id="SM00830">
    <property type="entry name" value="CM_2"/>
    <property type="match status" value="1"/>
</dbReference>
<dbReference type="InterPro" id="IPR013785">
    <property type="entry name" value="Aldolase_TIM"/>
</dbReference>
<dbReference type="InterPro" id="IPR036263">
    <property type="entry name" value="Chorismate_II_sf"/>
</dbReference>
<dbReference type="PANTHER" id="PTHR43018:SF1">
    <property type="entry name" value="PROTEIN AROA(G)"/>
    <property type="match status" value="1"/>
</dbReference>
<gene>
    <name evidence="4" type="ORF">MNBD_BACTEROID07-1302</name>
</gene>
<dbReference type="Pfam" id="PF00793">
    <property type="entry name" value="DAHP_synth_1"/>
    <property type="match status" value="1"/>
</dbReference>
<feature type="coiled-coil region" evidence="2">
    <location>
        <begin position="263"/>
        <end position="290"/>
    </location>
</feature>
<dbReference type="Pfam" id="PF01817">
    <property type="entry name" value="CM_2"/>
    <property type="match status" value="1"/>
</dbReference>
<dbReference type="EC" id="2.5.1.54" evidence="4"/>
<dbReference type="SUPFAM" id="SSF48600">
    <property type="entry name" value="Chorismate mutase II"/>
    <property type="match status" value="1"/>
</dbReference>